<feature type="transmembrane region" description="Helical" evidence="1">
    <location>
        <begin position="48"/>
        <end position="66"/>
    </location>
</feature>
<dbReference type="STRING" id="1120920.SAMN03080599_01087"/>
<dbReference type="Proteomes" id="UP000199208">
    <property type="component" value="Unassembled WGS sequence"/>
</dbReference>
<dbReference type="AlphaFoldDB" id="A0A1G5RW95"/>
<proteinExistence type="predicted"/>
<sequence>MRDFIEKAMNASRQYTVLDFAVLKLCLMSIGVLFGLNYKKLFKRHIHVVWGVAIVSYLWTMGRLVCNIKKEYD</sequence>
<evidence type="ECO:0000256" key="1">
    <source>
        <dbReference type="SAM" id="Phobius"/>
    </source>
</evidence>
<gene>
    <name evidence="2" type="ORF">SAMN03080599_01087</name>
</gene>
<keyword evidence="1" id="KW-0472">Membrane</keyword>
<name>A0A1G5RW95_9FIRM</name>
<protein>
    <submittedName>
        <fullName evidence="2">Small multidrug resistance family-3 protein</fullName>
    </submittedName>
</protein>
<keyword evidence="1" id="KW-0812">Transmembrane</keyword>
<dbReference type="EMBL" id="FMWL01000004">
    <property type="protein sequence ID" value="SCZ78128.1"/>
    <property type="molecule type" value="Genomic_DNA"/>
</dbReference>
<keyword evidence="1" id="KW-1133">Transmembrane helix</keyword>
<evidence type="ECO:0000313" key="3">
    <source>
        <dbReference type="Proteomes" id="UP000199208"/>
    </source>
</evidence>
<organism evidence="2 3">
    <name type="scientific">Acidaminobacter hydrogenoformans DSM 2784</name>
    <dbReference type="NCBI Taxonomy" id="1120920"/>
    <lineage>
        <taxon>Bacteria</taxon>
        <taxon>Bacillati</taxon>
        <taxon>Bacillota</taxon>
        <taxon>Clostridia</taxon>
        <taxon>Peptostreptococcales</taxon>
        <taxon>Acidaminobacteraceae</taxon>
        <taxon>Acidaminobacter</taxon>
    </lineage>
</organism>
<keyword evidence="3" id="KW-1185">Reference proteome</keyword>
<dbReference type="RefSeq" id="WP_092589891.1">
    <property type="nucleotide sequence ID" value="NZ_FMWL01000004.1"/>
</dbReference>
<feature type="transmembrane region" description="Helical" evidence="1">
    <location>
        <begin position="15"/>
        <end position="36"/>
    </location>
</feature>
<evidence type="ECO:0000313" key="2">
    <source>
        <dbReference type="EMBL" id="SCZ78128.1"/>
    </source>
</evidence>
<reference evidence="2 3" key="1">
    <citation type="submission" date="2016-10" db="EMBL/GenBank/DDBJ databases">
        <authorList>
            <person name="de Groot N.N."/>
        </authorList>
    </citation>
    <scope>NUCLEOTIDE SEQUENCE [LARGE SCALE GENOMIC DNA]</scope>
    <source>
        <strain evidence="2 3">DSM 2784</strain>
    </source>
</reference>
<dbReference type="OrthoDB" id="1852077at2"/>
<accession>A0A1G5RW95</accession>